<feature type="non-terminal residue" evidence="8">
    <location>
        <position position="1"/>
    </location>
</feature>
<dbReference type="STRING" id="86105.NF27_FA00010"/>
<dbReference type="CDD" id="cd01127">
    <property type="entry name" value="TrwB_TraG_TraD_VirD4"/>
    <property type="match status" value="1"/>
</dbReference>
<comment type="subcellular location">
    <subcellularLocation>
        <location evidence="1">Cell membrane</location>
        <topology evidence="1">Multi-pass membrane protein</topology>
    </subcellularLocation>
</comment>
<dbReference type="InterPro" id="IPR019476">
    <property type="entry name" value="T4SS_TraD_DNA-bd"/>
</dbReference>
<dbReference type="SUPFAM" id="SSF52540">
    <property type="entry name" value="P-loop containing nucleoside triphosphate hydrolases"/>
    <property type="match status" value="1"/>
</dbReference>
<keyword evidence="9" id="KW-1185">Reference proteome</keyword>
<dbReference type="GO" id="GO:0005886">
    <property type="term" value="C:plasma membrane"/>
    <property type="evidence" value="ECO:0007669"/>
    <property type="project" value="UniProtKB-SubCell"/>
</dbReference>
<comment type="caution">
    <text evidence="8">The sequence shown here is derived from an EMBL/GenBank/DDBJ whole genome shotgun (WGS) entry which is preliminary data.</text>
</comment>
<dbReference type="EMBL" id="JSWE01000135">
    <property type="protein sequence ID" value="KIE04880.1"/>
    <property type="molecule type" value="Genomic_DNA"/>
</dbReference>
<keyword evidence="3" id="KW-0812">Transmembrane</keyword>
<dbReference type="Proteomes" id="UP000031258">
    <property type="component" value="Unassembled WGS sequence"/>
</dbReference>
<feature type="non-terminal residue" evidence="8">
    <location>
        <position position="82"/>
    </location>
</feature>
<keyword evidence="2" id="KW-1003">Cell membrane</keyword>
<accession>A0A0C1QLB0</accession>
<evidence type="ECO:0000256" key="1">
    <source>
        <dbReference type="ARBA" id="ARBA00004651"/>
    </source>
</evidence>
<dbReference type="InterPro" id="IPR051539">
    <property type="entry name" value="T4SS-coupling_protein"/>
</dbReference>
<evidence type="ECO:0000313" key="9">
    <source>
        <dbReference type="Proteomes" id="UP000031258"/>
    </source>
</evidence>
<keyword evidence="5" id="KW-0472">Membrane</keyword>
<evidence type="ECO:0000256" key="4">
    <source>
        <dbReference type="ARBA" id="ARBA00022989"/>
    </source>
</evidence>
<protein>
    <recommendedName>
        <fullName evidence="6">Type IV secretion system coupling protein TraD DNA-binding domain-containing protein</fullName>
    </recommendedName>
</protein>
<evidence type="ECO:0000256" key="5">
    <source>
        <dbReference type="ARBA" id="ARBA00023136"/>
    </source>
</evidence>
<dbReference type="PANTHER" id="PTHR37937">
    <property type="entry name" value="CONJUGATIVE TRANSFER: DNA TRANSPORT"/>
    <property type="match status" value="1"/>
</dbReference>
<name>A0A0C1QLB0_9RICK</name>
<dbReference type="InterPro" id="IPR027417">
    <property type="entry name" value="P-loop_NTPase"/>
</dbReference>
<dbReference type="RefSeq" id="WP_039457417.1">
    <property type="nucleotide sequence ID" value="NZ_JSWE01000126.1"/>
</dbReference>
<gene>
    <name evidence="8" type="ORF">NF27_FA00010</name>
    <name evidence="7" type="ORF">NF27_FJ00010</name>
</gene>
<feature type="domain" description="Type IV secretion system coupling protein TraD DNA-binding" evidence="6">
    <location>
        <begin position="1"/>
        <end position="82"/>
    </location>
</feature>
<dbReference type="EMBL" id="JSWE01000126">
    <property type="protein sequence ID" value="KIE04903.1"/>
    <property type="molecule type" value="Genomic_DNA"/>
</dbReference>
<evidence type="ECO:0000313" key="7">
    <source>
        <dbReference type="EMBL" id="KIE04880.1"/>
    </source>
</evidence>
<dbReference type="Gene3D" id="3.40.50.300">
    <property type="entry name" value="P-loop containing nucleotide triphosphate hydrolases"/>
    <property type="match status" value="1"/>
</dbReference>
<evidence type="ECO:0000256" key="2">
    <source>
        <dbReference type="ARBA" id="ARBA00022475"/>
    </source>
</evidence>
<dbReference type="Pfam" id="PF10412">
    <property type="entry name" value="TrwB_AAD_bind"/>
    <property type="match status" value="1"/>
</dbReference>
<organism evidence="8 9">
    <name type="scientific">Candidatus Jidaibacter acanthamoebae</name>
    <dbReference type="NCBI Taxonomy" id="86105"/>
    <lineage>
        <taxon>Bacteria</taxon>
        <taxon>Pseudomonadati</taxon>
        <taxon>Pseudomonadota</taxon>
        <taxon>Alphaproteobacteria</taxon>
        <taxon>Rickettsiales</taxon>
        <taxon>Candidatus Midichloriaceae</taxon>
        <taxon>Candidatus Jidaibacter</taxon>
    </lineage>
</organism>
<dbReference type="OrthoDB" id="102453at2"/>
<keyword evidence="4" id="KW-1133">Transmembrane helix</keyword>
<evidence type="ECO:0000256" key="3">
    <source>
        <dbReference type="ARBA" id="ARBA00022692"/>
    </source>
</evidence>
<evidence type="ECO:0000259" key="6">
    <source>
        <dbReference type="Pfam" id="PF10412"/>
    </source>
</evidence>
<dbReference type="PANTHER" id="PTHR37937:SF1">
    <property type="entry name" value="CONJUGATIVE TRANSFER: DNA TRANSPORT"/>
    <property type="match status" value="1"/>
</dbReference>
<proteinExistence type="predicted"/>
<sequence length="82" mass="9060">FIFDELGSLNYLPSLEQGLTITRNYGGCFLVGIQSISQLYEKYGHNVTETLSANCKNKVILNAADAKTARWCADTIGNQEVE</sequence>
<reference evidence="8 9" key="1">
    <citation type="submission" date="2014-11" db="EMBL/GenBank/DDBJ databases">
        <title>A Rickettsiales Symbiont of Amoebae With Ancient Features.</title>
        <authorList>
            <person name="Schulz F."/>
            <person name="Martijn J."/>
            <person name="Wascher F."/>
            <person name="Kostanjsek R."/>
            <person name="Ettema T.J."/>
            <person name="Horn M."/>
        </authorList>
    </citation>
    <scope>NUCLEOTIDE SEQUENCE [LARGE SCALE GENOMIC DNA]</scope>
    <source>
        <strain evidence="8 9">UWC36</strain>
    </source>
</reference>
<dbReference type="AlphaFoldDB" id="A0A0C1QLB0"/>
<evidence type="ECO:0000313" key="8">
    <source>
        <dbReference type="EMBL" id="KIE04903.1"/>
    </source>
</evidence>